<evidence type="ECO:0000313" key="2">
    <source>
        <dbReference type="EMBL" id="MXU86070.1"/>
    </source>
</evidence>
<feature type="chain" id="PRO_5025380581" evidence="1">
    <location>
        <begin position="22"/>
        <end position="89"/>
    </location>
</feature>
<feature type="signal peptide" evidence="1">
    <location>
        <begin position="1"/>
        <end position="21"/>
    </location>
</feature>
<evidence type="ECO:0000256" key="1">
    <source>
        <dbReference type="SAM" id="SignalP"/>
    </source>
</evidence>
<keyword evidence="1" id="KW-0732">Signal</keyword>
<dbReference type="EMBL" id="GIFC01003987">
    <property type="protein sequence ID" value="MXU86070.1"/>
    <property type="molecule type" value="Transcribed_RNA"/>
</dbReference>
<dbReference type="AlphaFoldDB" id="A0A6B0UBE5"/>
<reference evidence="2" key="1">
    <citation type="submission" date="2019-12" db="EMBL/GenBank/DDBJ databases">
        <title>An insight into the sialome of adult female Ixodes ricinus ticks feeding for 6 days.</title>
        <authorList>
            <person name="Perner J."/>
            <person name="Ribeiro J.M.C."/>
        </authorList>
    </citation>
    <scope>NUCLEOTIDE SEQUENCE</scope>
    <source>
        <strain evidence="2">Semi-engorged</strain>
        <tissue evidence="2">Salivary glands</tissue>
    </source>
</reference>
<proteinExistence type="predicted"/>
<protein>
    <submittedName>
        <fullName evidence="2">Putative secreted protein</fullName>
    </submittedName>
</protein>
<name>A0A6B0UBE5_IXORI</name>
<sequence>MSDRSWLVWSTLLCLGRRLQARNIPRTRYFPLRESHVWRNVQTLRKPRPRTQWRKPRYCSVRSLKKQRTTSCRLLGPFSTRPFPLPSPC</sequence>
<accession>A0A6B0UBE5</accession>
<organism evidence="2">
    <name type="scientific">Ixodes ricinus</name>
    <name type="common">Common tick</name>
    <name type="synonym">Acarus ricinus</name>
    <dbReference type="NCBI Taxonomy" id="34613"/>
    <lineage>
        <taxon>Eukaryota</taxon>
        <taxon>Metazoa</taxon>
        <taxon>Ecdysozoa</taxon>
        <taxon>Arthropoda</taxon>
        <taxon>Chelicerata</taxon>
        <taxon>Arachnida</taxon>
        <taxon>Acari</taxon>
        <taxon>Parasitiformes</taxon>
        <taxon>Ixodida</taxon>
        <taxon>Ixodoidea</taxon>
        <taxon>Ixodidae</taxon>
        <taxon>Ixodinae</taxon>
        <taxon>Ixodes</taxon>
    </lineage>
</organism>